<dbReference type="AlphaFoldDB" id="A0A2P2FKV5"/>
<gene>
    <name evidence="2" type="ORF">BB31_30720</name>
</gene>
<protein>
    <submittedName>
        <fullName evidence="2">Uncharacterized protein</fullName>
    </submittedName>
</protein>
<dbReference type="Proteomes" id="UP000256220">
    <property type="component" value="Unassembled WGS sequence"/>
</dbReference>
<proteinExistence type="predicted"/>
<sequence length="100" mass="11238">MAGAELLDIIGLSEIDRRNRFYDRRRNPAANRGAEPVAAYSAVRPEAMLRPKERELASARLVADRLLERYRATSGERPVDFSPNPLSSRSRMDLLASPRG</sequence>
<feature type="region of interest" description="Disordered" evidence="1">
    <location>
        <begin position="73"/>
        <end position="100"/>
    </location>
</feature>
<keyword evidence="3" id="KW-1185">Reference proteome</keyword>
<accession>A0A2P2FKV5</accession>
<evidence type="ECO:0000313" key="3">
    <source>
        <dbReference type="Proteomes" id="UP000256220"/>
    </source>
</evidence>
<comment type="caution">
    <text evidence="2">The sequence shown here is derived from an EMBL/GenBank/DDBJ whole genome shotgun (WGS) entry which is preliminary data.</text>
</comment>
<organism evidence="2 3">
    <name type="scientific">Amycolatopsis lurida NRRL 2430</name>
    <dbReference type="NCBI Taxonomy" id="1460371"/>
    <lineage>
        <taxon>Bacteria</taxon>
        <taxon>Bacillati</taxon>
        <taxon>Actinomycetota</taxon>
        <taxon>Actinomycetes</taxon>
        <taxon>Pseudonocardiales</taxon>
        <taxon>Pseudonocardiaceae</taxon>
        <taxon>Amycolatopsis</taxon>
    </lineage>
</organism>
<dbReference type="EMBL" id="JFBM01000033">
    <property type="protein sequence ID" value="KFU77357.1"/>
    <property type="molecule type" value="Genomic_DNA"/>
</dbReference>
<evidence type="ECO:0000313" key="2">
    <source>
        <dbReference type="EMBL" id="KFU77357.1"/>
    </source>
</evidence>
<name>A0A2P2FKV5_AMYLU</name>
<evidence type="ECO:0000256" key="1">
    <source>
        <dbReference type="SAM" id="MobiDB-lite"/>
    </source>
</evidence>
<reference evidence="2 3" key="1">
    <citation type="journal article" date="2014" name="Genome Announc.">
        <title>Draft Genome Sequence of Amycolatopsis lurida NRRL 2430, Producer of the Glycopeptide Family Antibiotic Ristocetin.</title>
        <authorList>
            <person name="Kwun M.J."/>
            <person name="Hong H.J."/>
        </authorList>
    </citation>
    <scope>NUCLEOTIDE SEQUENCE [LARGE SCALE GENOMIC DNA]</scope>
    <source>
        <strain evidence="2 3">NRRL 2430</strain>
    </source>
</reference>